<accession>A0A0L0G9J1</accession>
<feature type="repeat" description="FG-GAP" evidence="1">
    <location>
        <begin position="552"/>
        <end position="612"/>
    </location>
</feature>
<dbReference type="GeneID" id="25902653"/>
<feature type="repeat" description="FG-GAP" evidence="1">
    <location>
        <begin position="393"/>
        <end position="449"/>
    </location>
</feature>
<protein>
    <submittedName>
        <fullName evidence="4">Uncharacterized protein</fullName>
    </submittedName>
</protein>
<evidence type="ECO:0000256" key="3">
    <source>
        <dbReference type="SAM" id="SignalP"/>
    </source>
</evidence>
<dbReference type="InterPro" id="IPR013517">
    <property type="entry name" value="FG-GAP"/>
</dbReference>
<keyword evidence="5" id="KW-1185">Reference proteome</keyword>
<gene>
    <name evidence="4" type="ORF">SARC_02149</name>
</gene>
<organism evidence="4 5">
    <name type="scientific">Sphaeroforma arctica JP610</name>
    <dbReference type="NCBI Taxonomy" id="667725"/>
    <lineage>
        <taxon>Eukaryota</taxon>
        <taxon>Ichthyosporea</taxon>
        <taxon>Ichthyophonida</taxon>
        <taxon>Sphaeroforma</taxon>
    </lineage>
</organism>
<sequence>MGLARNLILALTTVKSLSGQGSIREAYLSKKGGPTFNWQGYDDYGYDVMGFDEFGYDLYGKPMYDPYAGLQGSRAQLEAHGQFFDPSHGTHLEDSNVEEYVDKYDGADGEGDKDDDGYEQDKYEYPGKKYDDDDDDVPWWHKPFPSGTDKADPGWWDWYWEEVSMTDALPTASIFFTDTFDFKFPRPDRPTTMTETETTTKITPTAYITTTGGSSMTITVPATEVYSCGRAAYCQEYETECCDGVPLCKPGKCEYGYYNSLSLVASECIDTELCIAGSQSVAISGDGCWVIQGVPSNTTQEAITSTGLGLDDEQLLWRGWATVWHLADGVWLQYQLLIPSDGVLADWFGISVDICNDGSRIVVGSWLDSENGVRSGSAYVFSWAPGTHTYRQEAKLMPSDGQAFDYFGQSVRISHDCDTVVVGAFGNDANGALSGAAYVYLVEEIPGTIPSHSPSPTPNFNSTYGPNITFIDPTQAKKDRKQKCDDEKNLPIQTHRWIEVQKIDLGFDGSPMDMFGQSLAVNGDGTRIFISGRNIESVLYYKFEMSFMRWILQEEIKPDQTGMMAFGHSIDTDIAGTTLAVGAPWGSATSSFNDTDEGLVYIYEQNINISTSYELAAGTPLTSPNSAEDNFFGFSVALNGANGSYLLVGEPGFDYNETDTLTNVNAYLENAGAAYIYSNWCGYWDYYGLMFNATLTTSTDDTGVTTVSPINYFFGVSVDMDDCATDIVIADSYNKVDVFTWVPYFTPIFNVTVTSNAEDEPIPAIEGATVTLTGPLPNTTTRVLLTNVDGYVTFETVDGDIIKPGDYNVTVEADGYFGPQTGSVTLAMNAITNMYFTLSTNPRVAFYVEDSVTGGNLTLPGTNTTSPATFNVFDANGTLVQSGTTVYGELNFLGPFEVGSYTYNVTAEGYDTGSGAIDMALDVFYTITESMVPSFAEVTALITDTDGAVLPGVLVTINSTLGGIYQETTDADGWANFSLVRTGDLVFTASKTDFSSASGSLSLGTAGASLTASLNPTSLTFEITSNLTGLALEGALVEILTSEGTTLSQTTPANGSVIFDYLTSGTTTYNVTADFHFVQSGSVDLAEGFATTQPLDLQSDIAEVQVTVVNNLDNVVAGAEVSYEYANGTVVTETTDALGQVLLVDVDTGVVSVNVVADTYDNQTATATAISGTLVESEITLVSQIAVLNVTLFQADGSAFDVDAEVTLTTTADGTEQVLDSGSSGEVSYLNVTPGAYELSITAVNMATITQTGTTVADDNANLNVTIFASSANFAFTVVGPDSLNNAGVAVDDAVITLTTSQSGISTTGTTDTTGAASISGIEAGEYTYTVSATYFEDFTPTPVLDYALNVSEISVPVTLTRSVGSIQFLILNSTSNTPIESVDAIISLENADLLGVTTEEDTSTGFATFTDQLAGNYIATPTVGATAYPSVAVEKLFTGTTNVTISVT</sequence>
<proteinExistence type="predicted"/>
<dbReference type="GO" id="GO:0030246">
    <property type="term" value="F:carbohydrate binding"/>
    <property type="evidence" value="ECO:0007669"/>
    <property type="project" value="InterPro"/>
</dbReference>
<name>A0A0L0G9J1_9EUKA</name>
<dbReference type="OrthoDB" id="188207at2759"/>
<dbReference type="Gene3D" id="2.60.40.1120">
    <property type="entry name" value="Carboxypeptidase-like, regulatory domain"/>
    <property type="match status" value="1"/>
</dbReference>
<dbReference type="InterPro" id="IPR013784">
    <property type="entry name" value="Carb-bd-like_fold"/>
</dbReference>
<evidence type="ECO:0000313" key="5">
    <source>
        <dbReference type="Proteomes" id="UP000054560"/>
    </source>
</evidence>
<dbReference type="EMBL" id="KQ241690">
    <property type="protein sequence ID" value="KNC85665.1"/>
    <property type="molecule type" value="Genomic_DNA"/>
</dbReference>
<dbReference type="Pfam" id="PF14312">
    <property type="entry name" value="FG-GAP_2"/>
    <property type="match status" value="2"/>
</dbReference>
<dbReference type="PANTHER" id="PTHR36220:SF1">
    <property type="entry name" value="GAMMA TUBULIN COMPLEX COMPONENT C-TERMINAL DOMAIN-CONTAINING PROTEIN"/>
    <property type="match status" value="1"/>
</dbReference>
<evidence type="ECO:0000256" key="1">
    <source>
        <dbReference type="PROSITE-ProRule" id="PRU00803"/>
    </source>
</evidence>
<dbReference type="InterPro" id="IPR013519">
    <property type="entry name" value="Int_alpha_beta-p"/>
</dbReference>
<feature type="signal peptide" evidence="3">
    <location>
        <begin position="1"/>
        <end position="19"/>
    </location>
</feature>
<dbReference type="eggNOG" id="ENOG502TFR6">
    <property type="taxonomic scope" value="Eukaryota"/>
</dbReference>
<evidence type="ECO:0000313" key="4">
    <source>
        <dbReference type="EMBL" id="KNC85665.1"/>
    </source>
</evidence>
<keyword evidence="3" id="KW-0732">Signal</keyword>
<reference evidence="4 5" key="1">
    <citation type="submission" date="2011-02" db="EMBL/GenBank/DDBJ databases">
        <title>The Genome Sequence of Sphaeroforma arctica JP610.</title>
        <authorList>
            <consortium name="The Broad Institute Genome Sequencing Platform"/>
            <person name="Russ C."/>
            <person name="Cuomo C."/>
            <person name="Young S.K."/>
            <person name="Zeng Q."/>
            <person name="Gargeya S."/>
            <person name="Alvarado L."/>
            <person name="Berlin A."/>
            <person name="Chapman S.B."/>
            <person name="Chen Z."/>
            <person name="Freedman E."/>
            <person name="Gellesch M."/>
            <person name="Goldberg J."/>
            <person name="Griggs A."/>
            <person name="Gujja S."/>
            <person name="Heilman E."/>
            <person name="Heiman D."/>
            <person name="Howarth C."/>
            <person name="Mehta T."/>
            <person name="Neiman D."/>
            <person name="Pearson M."/>
            <person name="Roberts A."/>
            <person name="Saif S."/>
            <person name="Shea T."/>
            <person name="Shenoy N."/>
            <person name="Sisk P."/>
            <person name="Stolte C."/>
            <person name="Sykes S."/>
            <person name="White J."/>
            <person name="Yandava C."/>
            <person name="Burger G."/>
            <person name="Gray M.W."/>
            <person name="Holland P.W.H."/>
            <person name="King N."/>
            <person name="Lang F.B.F."/>
            <person name="Roger A.J."/>
            <person name="Ruiz-Trillo I."/>
            <person name="Haas B."/>
            <person name="Nusbaum C."/>
            <person name="Birren B."/>
        </authorList>
    </citation>
    <scope>NUCLEOTIDE SEQUENCE [LARGE SCALE GENOMIC DNA]</scope>
    <source>
        <strain evidence="4 5">JP610</strain>
    </source>
</reference>
<dbReference type="SUPFAM" id="SSF49478">
    <property type="entry name" value="Cna protein B-type domain"/>
    <property type="match status" value="1"/>
</dbReference>
<dbReference type="Proteomes" id="UP000054560">
    <property type="component" value="Unassembled WGS sequence"/>
</dbReference>
<dbReference type="SUPFAM" id="SSF49452">
    <property type="entry name" value="Starch-binding domain-like"/>
    <property type="match status" value="2"/>
</dbReference>
<dbReference type="SMART" id="SM00191">
    <property type="entry name" value="Int_alpha"/>
    <property type="match status" value="2"/>
</dbReference>
<dbReference type="PANTHER" id="PTHR36220">
    <property type="entry name" value="UNNAMED PRODUCT"/>
    <property type="match status" value="1"/>
</dbReference>
<feature type="region of interest" description="Disordered" evidence="2">
    <location>
        <begin position="103"/>
        <end position="127"/>
    </location>
</feature>
<evidence type="ECO:0000256" key="2">
    <source>
        <dbReference type="SAM" id="MobiDB-lite"/>
    </source>
</evidence>
<dbReference type="PROSITE" id="PS51470">
    <property type="entry name" value="FG_GAP"/>
    <property type="match status" value="2"/>
</dbReference>
<dbReference type="RefSeq" id="XP_014159567.1">
    <property type="nucleotide sequence ID" value="XM_014304092.1"/>
</dbReference>
<feature type="chain" id="PRO_5005539290" evidence="3">
    <location>
        <begin position="20"/>
        <end position="1449"/>
    </location>
</feature>
<feature type="compositionally biased region" description="Acidic residues" evidence="2">
    <location>
        <begin position="107"/>
        <end position="118"/>
    </location>
</feature>